<dbReference type="Proteomes" id="UP000515349">
    <property type="component" value="Chromosome"/>
</dbReference>
<evidence type="ECO:0008006" key="6">
    <source>
        <dbReference type="Google" id="ProtNLM"/>
    </source>
</evidence>
<protein>
    <recommendedName>
        <fullName evidence="6">DUF1735 domain-containing protein</fullName>
    </recommendedName>
</protein>
<dbReference type="KEGG" id="cbau:H1R16_09350"/>
<dbReference type="EMBL" id="CP059472">
    <property type="protein sequence ID" value="QMS97919.1"/>
    <property type="molecule type" value="Genomic_DNA"/>
</dbReference>
<feature type="signal peptide" evidence="1">
    <location>
        <begin position="1"/>
        <end position="19"/>
    </location>
</feature>
<dbReference type="Proteomes" id="UP000539710">
    <property type="component" value="Unassembled WGS sequence"/>
</dbReference>
<sequence length="169" mass="19145">MKKYFSLLLIAIFGLVVVSCDNRNDEPDYDTYSVTYDINNANFAYNATDGYYISRTFATPLFNSDVVLVYRKSGSTSNGSPVWQQIPRTLYINATQELDYDFDFTSNDVMIYAGGNYDISTTPSYLNNQTFRIVQVPASAGKNANVDFSDYNSVIKHYNIDDSKTIELK</sequence>
<evidence type="ECO:0000313" key="2">
    <source>
        <dbReference type="EMBL" id="MBA5246732.1"/>
    </source>
</evidence>
<reference evidence="2" key="3">
    <citation type="submission" date="2020-07" db="EMBL/GenBank/DDBJ databases">
        <authorList>
            <person name="Yang C."/>
        </authorList>
    </citation>
    <scope>NUCLEOTIDE SEQUENCE</scope>
    <source>
        <strain evidence="2">Cx-624</strain>
    </source>
</reference>
<dbReference type="AlphaFoldDB" id="A0A7D7LLV5"/>
<evidence type="ECO:0000256" key="1">
    <source>
        <dbReference type="SAM" id="SignalP"/>
    </source>
</evidence>
<organism evidence="3 4">
    <name type="scientific">Marnyiella aurantia</name>
    <dbReference type="NCBI Taxonomy" id="2758037"/>
    <lineage>
        <taxon>Bacteria</taxon>
        <taxon>Pseudomonadati</taxon>
        <taxon>Bacteroidota</taxon>
        <taxon>Flavobacteriia</taxon>
        <taxon>Flavobacteriales</taxon>
        <taxon>Weeksellaceae</taxon>
        <taxon>Marnyiella</taxon>
    </lineage>
</organism>
<name>A0A7D7LLV5_9FLAO</name>
<dbReference type="RefSeq" id="WP_181886852.1">
    <property type="nucleotide sequence ID" value="NZ_CP059472.1"/>
</dbReference>
<gene>
    <name evidence="3" type="ORF">H1R16_09350</name>
    <name evidence="2" type="ORF">H2507_06090</name>
</gene>
<reference evidence="5" key="2">
    <citation type="submission" date="2020-07" db="EMBL/GenBank/DDBJ databases">
        <title>Flavobacterium sp. xlx-214.</title>
        <authorList>
            <person name="Yang C."/>
        </authorList>
    </citation>
    <scope>NUCLEOTIDE SEQUENCE [LARGE SCALE GENOMIC DNA]</scope>
    <source>
        <strain evidence="5">CX-624</strain>
    </source>
</reference>
<reference evidence="3 4" key="1">
    <citation type="submission" date="2020-07" db="EMBL/GenBank/DDBJ databases">
        <title>Chryseobacterium sp.cx-624.</title>
        <authorList>
            <person name="Yang C."/>
        </authorList>
    </citation>
    <scope>NUCLEOTIDE SEQUENCE [LARGE SCALE GENOMIC DNA]</scope>
    <source>
        <strain evidence="4">cx-624</strain>
        <strain evidence="3">Cx-624</strain>
    </source>
</reference>
<proteinExistence type="predicted"/>
<keyword evidence="5" id="KW-1185">Reference proteome</keyword>
<dbReference type="EMBL" id="JACEUX010000002">
    <property type="protein sequence ID" value="MBA5246732.1"/>
    <property type="molecule type" value="Genomic_DNA"/>
</dbReference>
<evidence type="ECO:0000313" key="5">
    <source>
        <dbReference type="Proteomes" id="UP000539710"/>
    </source>
</evidence>
<evidence type="ECO:0000313" key="4">
    <source>
        <dbReference type="Proteomes" id="UP000515349"/>
    </source>
</evidence>
<feature type="chain" id="PRO_5044656151" description="DUF1735 domain-containing protein" evidence="1">
    <location>
        <begin position="20"/>
        <end position="169"/>
    </location>
</feature>
<accession>A0A7D7LLV5</accession>
<evidence type="ECO:0000313" key="3">
    <source>
        <dbReference type="EMBL" id="QMS97919.1"/>
    </source>
</evidence>
<dbReference type="PROSITE" id="PS51257">
    <property type="entry name" value="PROKAR_LIPOPROTEIN"/>
    <property type="match status" value="1"/>
</dbReference>
<keyword evidence="1" id="KW-0732">Signal</keyword>